<protein>
    <submittedName>
        <fullName evidence="1">Uncharacterized protein</fullName>
    </submittedName>
</protein>
<organism evidence="1">
    <name type="scientific">bioreactor metagenome</name>
    <dbReference type="NCBI Taxonomy" id="1076179"/>
    <lineage>
        <taxon>unclassified sequences</taxon>
        <taxon>metagenomes</taxon>
        <taxon>ecological metagenomes</taxon>
    </lineage>
</organism>
<sequence length="81" mass="8807">MTGIGQVEAVFVDDHRLQLDPLLPRFLGNVEPQLLAQFAGHGREIESLGFAAELDAVNGTCHENPPRMCRDVAQCHRVAAG</sequence>
<name>A0A645GB47_9ZZZZ</name>
<dbReference type="EMBL" id="VSSQ01072864">
    <property type="protein sequence ID" value="MPN24137.1"/>
    <property type="molecule type" value="Genomic_DNA"/>
</dbReference>
<comment type="caution">
    <text evidence="1">The sequence shown here is derived from an EMBL/GenBank/DDBJ whole genome shotgun (WGS) entry which is preliminary data.</text>
</comment>
<evidence type="ECO:0000313" key="1">
    <source>
        <dbReference type="EMBL" id="MPN24137.1"/>
    </source>
</evidence>
<dbReference type="AlphaFoldDB" id="A0A645GB47"/>
<reference evidence="1" key="1">
    <citation type="submission" date="2019-08" db="EMBL/GenBank/DDBJ databases">
        <authorList>
            <person name="Kucharzyk K."/>
            <person name="Murdoch R.W."/>
            <person name="Higgins S."/>
            <person name="Loffler F."/>
        </authorList>
    </citation>
    <scope>NUCLEOTIDE SEQUENCE</scope>
</reference>
<accession>A0A645GB47</accession>
<proteinExistence type="predicted"/>
<gene>
    <name evidence="1" type="ORF">SDC9_171531</name>
</gene>